<dbReference type="AlphaFoldDB" id="A0A4Q1KDY4"/>
<gene>
    <name evidence="2" type="ORF">EQG66_13580</name>
</gene>
<comment type="caution">
    <text evidence="2">The sequence shown here is derived from an EMBL/GenBank/DDBJ whole genome shotgun (WGS) entry which is preliminary data.</text>
</comment>
<evidence type="ECO:0000256" key="1">
    <source>
        <dbReference type="SAM" id="Phobius"/>
    </source>
</evidence>
<feature type="transmembrane region" description="Helical" evidence="1">
    <location>
        <begin position="107"/>
        <end position="132"/>
    </location>
</feature>
<dbReference type="RefSeq" id="WP_129405093.1">
    <property type="nucleotide sequence ID" value="NZ_SBKP01000018.1"/>
</dbReference>
<evidence type="ECO:0000313" key="3">
    <source>
        <dbReference type="Proteomes" id="UP000290958"/>
    </source>
</evidence>
<evidence type="ECO:0008006" key="4">
    <source>
        <dbReference type="Google" id="ProtNLM"/>
    </source>
</evidence>
<keyword evidence="1" id="KW-0472">Membrane</keyword>
<accession>A0A4Q1KDY4</accession>
<sequence length="188" mass="19012">MDALLLSLILCALVEGVGNTARRYAGLVARSGYDGTGAVTVGMVAACAANALIAALVGLWIAPMLTPEARALFLAAGLMMAGGGLLFVSRRFDSMEGGATVRAPLLIVLVTLFVTGISGSAPLLIATIAVYFADPWMAGIGGALGSAAGCYAGRVAKEAVWIRAGRFGMGALLMLGAFSMAMGALRLI</sequence>
<feature type="transmembrane region" description="Helical" evidence="1">
    <location>
        <begin position="167"/>
        <end position="185"/>
    </location>
</feature>
<dbReference type="Proteomes" id="UP000290958">
    <property type="component" value="Unassembled WGS sequence"/>
</dbReference>
<proteinExistence type="predicted"/>
<feature type="transmembrane region" description="Helical" evidence="1">
    <location>
        <begin position="40"/>
        <end position="62"/>
    </location>
</feature>
<protein>
    <recommendedName>
        <fullName evidence="4">GDT1 family protein</fullName>
    </recommendedName>
</protein>
<keyword evidence="3" id="KW-1185">Reference proteome</keyword>
<reference evidence="3" key="1">
    <citation type="submission" date="2019-01" db="EMBL/GenBank/DDBJ databases">
        <title>Cytophagaceae bacterium strain CAR-16.</title>
        <authorList>
            <person name="Chen W.-M."/>
        </authorList>
    </citation>
    <scope>NUCLEOTIDE SEQUENCE [LARGE SCALE GENOMIC DNA]</scope>
    <source>
        <strain evidence="3">CHR27</strain>
    </source>
</reference>
<evidence type="ECO:0000313" key="2">
    <source>
        <dbReference type="EMBL" id="RXR25926.1"/>
    </source>
</evidence>
<keyword evidence="1" id="KW-1133">Transmembrane helix</keyword>
<name>A0A4Q1KDY4_9SPHN</name>
<keyword evidence="1" id="KW-0812">Transmembrane</keyword>
<dbReference type="EMBL" id="SBKP01000018">
    <property type="protein sequence ID" value="RXR25926.1"/>
    <property type="molecule type" value="Genomic_DNA"/>
</dbReference>
<feature type="transmembrane region" description="Helical" evidence="1">
    <location>
        <begin position="69"/>
        <end position="87"/>
    </location>
</feature>
<organism evidence="2 3">
    <name type="scientific">Sphingobium fluviale</name>
    <dbReference type="NCBI Taxonomy" id="2506423"/>
    <lineage>
        <taxon>Bacteria</taxon>
        <taxon>Pseudomonadati</taxon>
        <taxon>Pseudomonadota</taxon>
        <taxon>Alphaproteobacteria</taxon>
        <taxon>Sphingomonadales</taxon>
        <taxon>Sphingomonadaceae</taxon>
        <taxon>Sphingobium</taxon>
    </lineage>
</organism>